<geneLocation type="plasmid" evidence="4">
    <name>pDson03</name>
</geneLocation>
<dbReference type="SUPFAM" id="SSF47203">
    <property type="entry name" value="Acyl-CoA dehydrogenase C-terminal domain-like"/>
    <property type="match status" value="1"/>
</dbReference>
<evidence type="ECO:0000256" key="1">
    <source>
        <dbReference type="ARBA" id="ARBA00023002"/>
    </source>
</evidence>
<dbReference type="Gene3D" id="1.20.140.10">
    <property type="entry name" value="Butyryl-CoA Dehydrogenase, subunit A, domain 3"/>
    <property type="match status" value="1"/>
</dbReference>
<feature type="domain" description="Acyl-CoA dehydrogenase C-terminal" evidence="3">
    <location>
        <begin position="247"/>
        <end position="372"/>
    </location>
</feature>
<dbReference type="Gene3D" id="2.40.110.10">
    <property type="entry name" value="Butyryl-CoA Dehydrogenase, subunit A, domain 2"/>
    <property type="match status" value="1"/>
</dbReference>
<dbReference type="InterPro" id="IPR013786">
    <property type="entry name" value="AcylCoA_DH/ox_N"/>
</dbReference>
<feature type="domain" description="Acyl-CoA dehydrogenase/oxidase N-terminal" evidence="2">
    <location>
        <begin position="21"/>
        <end position="105"/>
    </location>
</feature>
<dbReference type="EC" id="1.-.-.-" evidence="4"/>
<dbReference type="InterPro" id="IPR037069">
    <property type="entry name" value="AcylCoA_DH/ox_N_sf"/>
</dbReference>
<dbReference type="SUPFAM" id="SSF56645">
    <property type="entry name" value="Acyl-CoA dehydrogenase NM domain-like"/>
    <property type="match status" value="1"/>
</dbReference>
<dbReference type="InterPro" id="IPR013107">
    <property type="entry name" value="Acyl-CoA_DH_C"/>
</dbReference>
<dbReference type="GO" id="GO:0003995">
    <property type="term" value="F:acyl-CoA dehydrogenase activity"/>
    <property type="evidence" value="ECO:0007669"/>
    <property type="project" value="TreeGrafter"/>
</dbReference>
<evidence type="ECO:0000259" key="3">
    <source>
        <dbReference type="Pfam" id="PF08028"/>
    </source>
</evidence>
<dbReference type="GO" id="GO:0050660">
    <property type="term" value="F:flavin adenine dinucleotide binding"/>
    <property type="evidence" value="ECO:0007669"/>
    <property type="project" value="InterPro"/>
</dbReference>
<organism evidence="4">
    <name type="scientific">Deinococcus sonorensis KR-87</name>
    <dbReference type="NCBI Taxonomy" id="694439"/>
    <lineage>
        <taxon>Bacteria</taxon>
        <taxon>Thermotogati</taxon>
        <taxon>Deinococcota</taxon>
        <taxon>Deinococci</taxon>
        <taxon>Deinococcales</taxon>
        <taxon>Deinococcaceae</taxon>
        <taxon>Deinococcus</taxon>
    </lineage>
</organism>
<protein>
    <submittedName>
        <fullName evidence="4">Acyl-CoA dehydrogenase family protein</fullName>
        <ecNumber evidence="4">1.-.-.-</ecNumber>
    </submittedName>
</protein>
<dbReference type="InterPro" id="IPR036250">
    <property type="entry name" value="AcylCo_DH-like_C"/>
</dbReference>
<name>A0AAU7U669_9DEIO</name>
<dbReference type="PIRSF" id="PIRSF016578">
    <property type="entry name" value="HsaA"/>
    <property type="match status" value="1"/>
</dbReference>
<dbReference type="RefSeq" id="WP_350241836.1">
    <property type="nucleotide sequence ID" value="NZ_CP158298.1"/>
</dbReference>
<dbReference type="InterPro" id="IPR009100">
    <property type="entry name" value="AcylCoA_DH/oxidase_NM_dom_sf"/>
</dbReference>
<dbReference type="Gene3D" id="1.10.540.10">
    <property type="entry name" value="Acyl-CoA dehydrogenase/oxidase, N-terminal domain"/>
    <property type="match status" value="1"/>
</dbReference>
<sequence>MLSPTLTPDSPWRFPDALLDRCHQRAPVYDRENRFFSEDFEELRDAGYLKLALPAALGGAGLSLAGVCAAQRRLAYHAPATALGLSMHLYWTGMAAELSQAGDPTLRWLLEEVAAGEVLASGHAEAGNDLPIVFSSARAERQDGGYRLWGRKQFGSLSPVWTRLGLHALDATIPDQPAIIHAFLPRDTPGSRIEWTWDALGMRATRSDDTVLDGAFIPDRYVARRLPAGTIDAEPFMLSLYAWPLLQFAAVYLGLAERARDLAITSVRTKTSVALGGRRLAHHPEVQHRAAELTMTLDAMVAHLDVTLRDWTARVPHDLGWPAKIVATKYHCVQGAQRVVDLALDLSGGGGLFRQNELERLYRDVRCGAFHPANAAVTHELVGKTALGVLGADGARWG</sequence>
<evidence type="ECO:0000313" key="4">
    <source>
        <dbReference type="EMBL" id="XBV83946.1"/>
    </source>
</evidence>
<dbReference type="KEGG" id="dsc:ABOD76_04455"/>
<dbReference type="PANTHER" id="PTHR43884">
    <property type="entry name" value="ACYL-COA DEHYDROGENASE"/>
    <property type="match status" value="1"/>
</dbReference>
<dbReference type="AlphaFoldDB" id="A0AAU7U669"/>
<keyword evidence="1 4" id="KW-0560">Oxidoreductase</keyword>
<dbReference type="Pfam" id="PF02771">
    <property type="entry name" value="Acyl-CoA_dh_N"/>
    <property type="match status" value="1"/>
</dbReference>
<gene>
    <name evidence="4" type="ORF">ABOD76_04455</name>
</gene>
<dbReference type="Pfam" id="PF08028">
    <property type="entry name" value="Acyl-CoA_dh_2"/>
    <property type="match status" value="1"/>
</dbReference>
<proteinExistence type="predicted"/>
<dbReference type="EMBL" id="CP158298">
    <property type="protein sequence ID" value="XBV83946.1"/>
    <property type="molecule type" value="Genomic_DNA"/>
</dbReference>
<dbReference type="PANTHER" id="PTHR43884:SF25">
    <property type="entry name" value="ACYL-COA DEHYDROGENASE YDBM-RELATED"/>
    <property type="match status" value="1"/>
</dbReference>
<keyword evidence="4" id="KW-0614">Plasmid</keyword>
<dbReference type="InterPro" id="IPR046373">
    <property type="entry name" value="Acyl-CoA_Oxase/DH_mid-dom_sf"/>
</dbReference>
<evidence type="ECO:0000259" key="2">
    <source>
        <dbReference type="Pfam" id="PF02771"/>
    </source>
</evidence>
<reference evidence="4" key="1">
    <citation type="submission" date="2024-06" db="EMBL/GenBank/DDBJ databases">
        <title>Draft Genome Sequence of Deinococcus sonorensis Type Strain KR-87, a Biofilm Producing Representative of the Genus Deinococcus.</title>
        <authorList>
            <person name="Boren L.S."/>
            <person name="Grosso R.A."/>
            <person name="Hugenberg-Cox A.N."/>
            <person name="Hill J.T.E."/>
            <person name="Albert C.M."/>
            <person name="Tuohy J.M."/>
        </authorList>
    </citation>
    <scope>NUCLEOTIDE SEQUENCE</scope>
    <source>
        <strain evidence="4">KR-87</strain>
        <plasmid evidence="4">pDson03</plasmid>
    </source>
</reference>
<accession>A0AAU7U669</accession>